<dbReference type="PROSITE" id="PS51145">
    <property type="entry name" value="ZU5"/>
    <property type="match status" value="1"/>
</dbReference>
<dbReference type="InterPro" id="IPR000906">
    <property type="entry name" value="ZU5_dom"/>
</dbReference>
<feature type="chain" id="PRO_5017800778" description="ZU5 domain-containing protein" evidence="1">
    <location>
        <begin position="31"/>
        <end position="447"/>
    </location>
</feature>
<feature type="domain" description="ZU5" evidence="2">
    <location>
        <begin position="54"/>
        <end position="181"/>
    </location>
</feature>
<dbReference type="RefSeq" id="WP_116974902.1">
    <property type="nucleotide sequence ID" value="NZ_QPMM01000002.1"/>
</dbReference>
<comment type="caution">
    <text evidence="3">The sequence shown here is derived from an EMBL/GenBank/DDBJ whole genome shotgun (WGS) entry which is preliminary data.</text>
</comment>
<evidence type="ECO:0000259" key="2">
    <source>
        <dbReference type="PROSITE" id="PS51145"/>
    </source>
</evidence>
<protein>
    <recommendedName>
        <fullName evidence="2">ZU5 domain-containing protein</fullName>
    </recommendedName>
</protein>
<keyword evidence="1" id="KW-0732">Signal</keyword>
<gene>
    <name evidence="3" type="ORF">DVR12_06885</name>
</gene>
<dbReference type="EMBL" id="QPMM01000002">
    <property type="protein sequence ID" value="RFS24907.1"/>
    <property type="molecule type" value="Genomic_DNA"/>
</dbReference>
<dbReference type="Gene3D" id="2.60.220.30">
    <property type="match status" value="1"/>
</dbReference>
<dbReference type="PROSITE" id="PS51257">
    <property type="entry name" value="PROKAR_LIPOPROTEIN"/>
    <property type="match status" value="1"/>
</dbReference>
<organism evidence="3 4">
    <name type="scientific">Chitinophaga silvatica</name>
    <dbReference type="NCBI Taxonomy" id="2282649"/>
    <lineage>
        <taxon>Bacteria</taxon>
        <taxon>Pseudomonadati</taxon>
        <taxon>Bacteroidota</taxon>
        <taxon>Chitinophagia</taxon>
        <taxon>Chitinophagales</taxon>
        <taxon>Chitinophagaceae</taxon>
        <taxon>Chitinophaga</taxon>
    </lineage>
</organism>
<sequence>MKKNCLPFFGTKLYRVLLCGLLLSSFAACKKDPDNSINADSPPTVFEKGAAVGAPITKSIGPAGGTLATTDNRITVTVPPGTVTAATQFSLQPVKSTLPLNGDTICYQLQPSNVKFAKPVSIQFKYSDLDVDGSHPELLVVAYQDEAGYWFGKESTVLDSIHKTLTVTTTHFSTWGVYRSFTLMADHTSLNEGEKAQVGIRKVTSAKDIPETDQASDYIMFPLIGIEDYKKTSNVSGWKLHGLGTMAANGDNVSVTLTAPNKLTRSSTSTVEVTLSNLFDKKDPTRPGKTGKMILLKDIKLIAGKFDMYVGGLKVNLKDVAISGNNQSFYIAGETEDGSFQFTMGGVGVGSYPYGDVGATGKAFGYYEYNDDDLNFLSSNNICKADGGVEKVASAGAVNITRWGNVGELVTGTLEATLMRPDRKKPIPCRVLEELKVKAEFSMKRTQ</sequence>
<evidence type="ECO:0000313" key="3">
    <source>
        <dbReference type="EMBL" id="RFS24907.1"/>
    </source>
</evidence>
<proteinExistence type="predicted"/>
<dbReference type="OrthoDB" id="770607at2"/>
<evidence type="ECO:0000313" key="4">
    <source>
        <dbReference type="Proteomes" id="UP000260644"/>
    </source>
</evidence>
<accession>A0A3E1YF23</accession>
<reference evidence="3 4" key="1">
    <citation type="submission" date="2018-07" db="EMBL/GenBank/DDBJ databases">
        <title>Chitinophaga K2CV101002-2 sp. nov., isolated from a monsoon evergreen broad-leaved forest soil.</title>
        <authorList>
            <person name="Lv Y."/>
        </authorList>
    </citation>
    <scope>NUCLEOTIDE SEQUENCE [LARGE SCALE GENOMIC DNA]</scope>
    <source>
        <strain evidence="3 4">GDMCC 1.1288</strain>
    </source>
</reference>
<keyword evidence="4" id="KW-1185">Reference proteome</keyword>
<name>A0A3E1YF23_9BACT</name>
<evidence type="ECO:0000256" key="1">
    <source>
        <dbReference type="SAM" id="SignalP"/>
    </source>
</evidence>
<dbReference type="Proteomes" id="UP000260644">
    <property type="component" value="Unassembled WGS sequence"/>
</dbReference>
<feature type="signal peptide" evidence="1">
    <location>
        <begin position="1"/>
        <end position="30"/>
    </location>
</feature>
<dbReference type="AlphaFoldDB" id="A0A3E1YF23"/>